<dbReference type="EMBL" id="CAFBOG010000142">
    <property type="protein sequence ID" value="CAB4987347.1"/>
    <property type="molecule type" value="Genomic_DNA"/>
</dbReference>
<evidence type="ECO:0000313" key="1">
    <source>
        <dbReference type="EMBL" id="CAB4987347.1"/>
    </source>
</evidence>
<gene>
    <name evidence="1" type="ORF">UFOPK3914_01399</name>
</gene>
<sequence length="163" mass="17657">MATRIGTPRGSRISDRSLGYQQRISLCSAHSDRVGWSSNCGSVWLGLGHCSHVLPNCWQRLASSMGYQRMGAHLCVLGGHGGTCQVGILGWCRGRTRLDARRSWFVCCHCNGCAGIRTRRSWLRLWATAGALRGCSCGSADWFGSHRCGGSQRALVSARGGFP</sequence>
<accession>A0A6J7N2P5</accession>
<name>A0A6J7N2P5_9ZZZZ</name>
<protein>
    <submittedName>
        <fullName evidence="1">Unannotated protein</fullName>
    </submittedName>
</protein>
<proteinExistence type="predicted"/>
<organism evidence="1">
    <name type="scientific">freshwater metagenome</name>
    <dbReference type="NCBI Taxonomy" id="449393"/>
    <lineage>
        <taxon>unclassified sequences</taxon>
        <taxon>metagenomes</taxon>
        <taxon>ecological metagenomes</taxon>
    </lineage>
</organism>
<dbReference type="AlphaFoldDB" id="A0A6J7N2P5"/>
<reference evidence="1" key="1">
    <citation type="submission" date="2020-05" db="EMBL/GenBank/DDBJ databases">
        <authorList>
            <person name="Chiriac C."/>
            <person name="Salcher M."/>
            <person name="Ghai R."/>
            <person name="Kavagutti S V."/>
        </authorList>
    </citation>
    <scope>NUCLEOTIDE SEQUENCE</scope>
</reference>